<dbReference type="EMBL" id="JACHOQ010000004">
    <property type="protein sequence ID" value="MBB5740348.1"/>
    <property type="molecule type" value="Genomic_DNA"/>
</dbReference>
<gene>
    <name evidence="2" type="ORF">GGQ93_002066</name>
</gene>
<dbReference type="Proteomes" id="UP000527324">
    <property type="component" value="Unassembled WGS sequence"/>
</dbReference>
<evidence type="ECO:0000313" key="2">
    <source>
        <dbReference type="EMBL" id="MBB5740348.1"/>
    </source>
</evidence>
<name>A0A7W9C776_9CAUL</name>
<keyword evidence="1" id="KW-1133">Transmembrane helix</keyword>
<accession>A0A7W9C776</accession>
<evidence type="ECO:0000256" key="1">
    <source>
        <dbReference type="SAM" id="Phobius"/>
    </source>
</evidence>
<protein>
    <submittedName>
        <fullName evidence="2">Uncharacterized protein</fullName>
    </submittedName>
</protein>
<organism evidence="2 3">
    <name type="scientific">Brevundimonas aurantiaca</name>
    <dbReference type="NCBI Taxonomy" id="74316"/>
    <lineage>
        <taxon>Bacteria</taxon>
        <taxon>Pseudomonadati</taxon>
        <taxon>Pseudomonadota</taxon>
        <taxon>Alphaproteobacteria</taxon>
        <taxon>Caulobacterales</taxon>
        <taxon>Caulobacteraceae</taxon>
        <taxon>Brevundimonas</taxon>
    </lineage>
</organism>
<comment type="caution">
    <text evidence="2">The sequence shown here is derived from an EMBL/GenBank/DDBJ whole genome shotgun (WGS) entry which is preliminary data.</text>
</comment>
<keyword evidence="3" id="KW-1185">Reference proteome</keyword>
<dbReference type="AlphaFoldDB" id="A0A7W9C776"/>
<keyword evidence="1" id="KW-0472">Membrane</keyword>
<sequence length="60" mass="6336">MKKLTPFGVLLIFGLIGLLTDKFGLWFAFGLVAFIVVGVMQNRGAGKTPPEDQDGGPAQG</sequence>
<proteinExistence type="predicted"/>
<keyword evidence="1" id="KW-0812">Transmembrane</keyword>
<dbReference type="RefSeq" id="WP_183216791.1">
    <property type="nucleotide sequence ID" value="NZ_CAJFZW010000018.1"/>
</dbReference>
<evidence type="ECO:0000313" key="3">
    <source>
        <dbReference type="Proteomes" id="UP000527324"/>
    </source>
</evidence>
<feature type="transmembrane region" description="Helical" evidence="1">
    <location>
        <begin position="23"/>
        <end position="40"/>
    </location>
</feature>
<reference evidence="2 3" key="1">
    <citation type="submission" date="2020-08" db="EMBL/GenBank/DDBJ databases">
        <title>Genomic Encyclopedia of Type Strains, Phase IV (KMG-IV): sequencing the most valuable type-strain genomes for metagenomic binning, comparative biology and taxonomic classification.</title>
        <authorList>
            <person name="Goeker M."/>
        </authorList>
    </citation>
    <scope>NUCLEOTIDE SEQUENCE [LARGE SCALE GENOMIC DNA]</scope>
    <source>
        <strain evidence="2 3">DSM 4731</strain>
    </source>
</reference>